<comment type="similarity">
    <text evidence="1">Belongs to the FlgD family.</text>
</comment>
<keyword evidence="4" id="KW-0282">Flagellum</keyword>
<evidence type="ECO:0000256" key="1">
    <source>
        <dbReference type="ARBA" id="ARBA00010577"/>
    </source>
</evidence>
<dbReference type="GO" id="GO:0044781">
    <property type="term" value="P:bacterial-type flagellum organization"/>
    <property type="evidence" value="ECO:0007669"/>
    <property type="project" value="UniProtKB-KW"/>
</dbReference>
<dbReference type="Pfam" id="PF03963">
    <property type="entry name" value="FlgD"/>
    <property type="match status" value="1"/>
</dbReference>
<protein>
    <submittedName>
        <fullName evidence="4">Flagellar hook assembly protein FlgD</fullName>
    </submittedName>
</protein>
<evidence type="ECO:0000256" key="3">
    <source>
        <dbReference type="SAM" id="MobiDB-lite"/>
    </source>
</evidence>
<evidence type="ECO:0000256" key="2">
    <source>
        <dbReference type="ARBA" id="ARBA00022795"/>
    </source>
</evidence>
<accession>A0A845ERL3</accession>
<keyword evidence="4" id="KW-0969">Cilium</keyword>
<dbReference type="AlphaFoldDB" id="A0A845ERL3"/>
<organism evidence="4 5">
    <name type="scientific">Guptibacillus hwajinpoensis</name>
    <dbReference type="NCBI Taxonomy" id="208199"/>
    <lineage>
        <taxon>Bacteria</taxon>
        <taxon>Bacillati</taxon>
        <taxon>Bacillota</taxon>
        <taxon>Bacilli</taxon>
        <taxon>Bacillales</taxon>
        <taxon>Guptibacillaceae</taxon>
        <taxon>Guptibacillus</taxon>
    </lineage>
</organism>
<dbReference type="InterPro" id="IPR005648">
    <property type="entry name" value="FlgD"/>
</dbReference>
<sequence length="138" mass="15313">MNTNSITATQAAQTQKAETPGQLGKDDFLKILVAQLSNQDPMKPMQDTEFIGQMAQFSSLEQMTNMNKSMNTFFDSQLQSSMTDYAHLIGKSVQWQGNNEVSSGKVQAVLYKEGTVLAELDSGKQVDVSLLERIETRE</sequence>
<comment type="caution">
    <text evidence="4">The sequence shown here is derived from an EMBL/GenBank/DDBJ whole genome shotgun (WGS) entry which is preliminary data.</text>
</comment>
<gene>
    <name evidence="4" type="primary">flgD</name>
    <name evidence="4" type="ORF">GLW07_03635</name>
</gene>
<keyword evidence="4" id="KW-0966">Cell projection</keyword>
<feature type="region of interest" description="Disordered" evidence="3">
    <location>
        <begin position="1"/>
        <end position="21"/>
    </location>
</feature>
<keyword evidence="2" id="KW-1005">Bacterial flagellum biogenesis</keyword>
<reference evidence="4 5" key="1">
    <citation type="submission" date="2019-11" db="EMBL/GenBank/DDBJ databases">
        <title>Genome sequences of 17 halophilic strains isolated from different environments.</title>
        <authorList>
            <person name="Furrow R.E."/>
        </authorList>
    </citation>
    <scope>NUCLEOTIDE SEQUENCE [LARGE SCALE GENOMIC DNA]</scope>
    <source>
        <strain evidence="4 5">22506_14_FS</strain>
    </source>
</reference>
<dbReference type="RefSeq" id="WP_160918264.1">
    <property type="nucleotide sequence ID" value="NZ_WMEY01000001.1"/>
</dbReference>
<proteinExistence type="inferred from homology"/>
<dbReference type="EMBL" id="WMEY01000001">
    <property type="protein sequence ID" value="MYL62444.1"/>
    <property type="molecule type" value="Genomic_DNA"/>
</dbReference>
<evidence type="ECO:0000313" key="5">
    <source>
        <dbReference type="Proteomes" id="UP000447833"/>
    </source>
</evidence>
<dbReference type="NCBIfam" id="NF007197">
    <property type="entry name" value="PRK09618.1"/>
    <property type="match status" value="1"/>
</dbReference>
<evidence type="ECO:0000313" key="4">
    <source>
        <dbReference type="EMBL" id="MYL62444.1"/>
    </source>
</evidence>
<name>A0A845ERL3_9BACL</name>
<dbReference type="Proteomes" id="UP000447833">
    <property type="component" value="Unassembled WGS sequence"/>
</dbReference>